<dbReference type="Gene3D" id="3.10.200.10">
    <property type="entry name" value="Alpha carbonic anhydrase"/>
    <property type="match status" value="1"/>
</dbReference>
<comment type="function">
    <text evidence="2 10">Reversible hydration of carbon dioxide.</text>
</comment>
<dbReference type="Proteomes" id="UP000256708">
    <property type="component" value="Unassembled WGS sequence"/>
</dbReference>
<evidence type="ECO:0000256" key="3">
    <source>
        <dbReference type="ARBA" id="ARBA00010718"/>
    </source>
</evidence>
<evidence type="ECO:0000259" key="11">
    <source>
        <dbReference type="PROSITE" id="PS51144"/>
    </source>
</evidence>
<keyword evidence="8 10" id="KW-0456">Lyase</keyword>
<dbReference type="InterPro" id="IPR018338">
    <property type="entry name" value="Carbonic_anhydrase_a-class_CS"/>
</dbReference>
<dbReference type="CDD" id="cd03124">
    <property type="entry name" value="alpha_CA_prokaryotic_like"/>
    <property type="match status" value="1"/>
</dbReference>
<evidence type="ECO:0000256" key="6">
    <source>
        <dbReference type="ARBA" id="ARBA00022723"/>
    </source>
</evidence>
<dbReference type="InterPro" id="IPR001148">
    <property type="entry name" value="CA_dom"/>
</dbReference>
<dbReference type="AlphaFoldDB" id="A0A3D8L8C3"/>
<comment type="similarity">
    <text evidence="3 10">Belongs to the alpha-carbonic anhydrase family.</text>
</comment>
<evidence type="ECO:0000256" key="2">
    <source>
        <dbReference type="ARBA" id="ARBA00002904"/>
    </source>
</evidence>
<comment type="cofactor">
    <cofactor evidence="1 10">
        <name>Zn(2+)</name>
        <dbReference type="ChEBI" id="CHEBI:29105"/>
    </cofactor>
</comment>
<name>A0A3D8L8C3_9BACT</name>
<dbReference type="InterPro" id="IPR023561">
    <property type="entry name" value="Carbonic_anhydrase_a-class"/>
</dbReference>
<evidence type="ECO:0000313" key="12">
    <source>
        <dbReference type="EMBL" id="RDV13659.1"/>
    </source>
</evidence>
<evidence type="ECO:0000256" key="4">
    <source>
        <dbReference type="ARBA" id="ARBA00012925"/>
    </source>
</evidence>
<dbReference type="PANTHER" id="PTHR18952:SF265">
    <property type="entry name" value="CARBONIC ANHYDRASE"/>
    <property type="match status" value="1"/>
</dbReference>
<evidence type="ECO:0000256" key="1">
    <source>
        <dbReference type="ARBA" id="ARBA00001947"/>
    </source>
</evidence>
<feature type="signal peptide" evidence="10">
    <location>
        <begin position="1"/>
        <end position="33"/>
    </location>
</feature>
<dbReference type="RefSeq" id="WP_115566968.1">
    <property type="nucleotide sequence ID" value="NZ_QRGR01000021.1"/>
</dbReference>
<keyword evidence="6 10" id="KW-0479">Metal-binding</keyword>
<reference evidence="13" key="1">
    <citation type="submission" date="2018-08" db="EMBL/GenBank/DDBJ databases">
        <authorList>
            <person name="Liu Z.-W."/>
            <person name="Du Z.-J."/>
        </authorList>
    </citation>
    <scope>NUCLEOTIDE SEQUENCE [LARGE SCALE GENOMIC DNA]</scope>
    <source>
        <strain evidence="13">H4X</strain>
    </source>
</reference>
<dbReference type="GO" id="GO:0004089">
    <property type="term" value="F:carbonate dehydratase activity"/>
    <property type="evidence" value="ECO:0007669"/>
    <property type="project" value="UniProtKB-UniRule"/>
</dbReference>
<organism evidence="12 13">
    <name type="scientific">Pontibacter diazotrophicus</name>
    <dbReference type="NCBI Taxonomy" id="1400979"/>
    <lineage>
        <taxon>Bacteria</taxon>
        <taxon>Pseudomonadati</taxon>
        <taxon>Bacteroidota</taxon>
        <taxon>Cytophagia</taxon>
        <taxon>Cytophagales</taxon>
        <taxon>Hymenobacteraceae</taxon>
        <taxon>Pontibacter</taxon>
    </lineage>
</organism>
<sequence>MKRSKADTPSLYKTIRNRLCLFLMLITSLSACGGETETETVADKPVAVEAESETAGAAEWDYENTNWEEISGVECRANVQSPVNINTQEAIEAELADIRYEYEPFPMKIVDNGHTVQVYGTETSFITVEGKRYQFKQFHYHYPSEHTIDGEQYPLEMHLVHQEEGTSNLVVLAVFIEEGTTVNPFLEKVFTQIPAQKEEEVQTEVQLTLSDYIPPTQTHYTYIGSLTTPPCTVGVDWIVFREPLQASEEQIAKFSALYANNARPVQPLNNRRVLKTEE</sequence>
<dbReference type="PROSITE" id="PS51144">
    <property type="entry name" value="ALPHA_CA_2"/>
    <property type="match status" value="1"/>
</dbReference>
<keyword evidence="7 10" id="KW-0862">Zinc</keyword>
<dbReference type="Pfam" id="PF00194">
    <property type="entry name" value="Carb_anhydrase"/>
    <property type="match status" value="1"/>
</dbReference>
<comment type="catalytic activity">
    <reaction evidence="9 10">
        <text>hydrogencarbonate + H(+) = CO2 + H2O</text>
        <dbReference type="Rhea" id="RHEA:10748"/>
        <dbReference type="ChEBI" id="CHEBI:15377"/>
        <dbReference type="ChEBI" id="CHEBI:15378"/>
        <dbReference type="ChEBI" id="CHEBI:16526"/>
        <dbReference type="ChEBI" id="CHEBI:17544"/>
        <dbReference type="EC" id="4.2.1.1"/>
    </reaction>
</comment>
<dbReference type="EC" id="4.2.1.1" evidence="4 10"/>
<dbReference type="PROSITE" id="PS51257">
    <property type="entry name" value="PROKAR_LIPOPROTEIN"/>
    <property type="match status" value="1"/>
</dbReference>
<evidence type="ECO:0000256" key="5">
    <source>
        <dbReference type="ARBA" id="ARBA00014628"/>
    </source>
</evidence>
<evidence type="ECO:0000256" key="10">
    <source>
        <dbReference type="RuleBase" id="RU367011"/>
    </source>
</evidence>
<comment type="caution">
    <text evidence="12">The sequence shown here is derived from an EMBL/GenBank/DDBJ whole genome shotgun (WGS) entry which is preliminary data.</text>
</comment>
<protein>
    <recommendedName>
        <fullName evidence="5 10">Carbonic anhydrase</fullName>
        <ecNumber evidence="4 10">4.2.1.1</ecNumber>
    </recommendedName>
</protein>
<keyword evidence="10" id="KW-0732">Signal</keyword>
<dbReference type="OrthoDB" id="5327615at2"/>
<evidence type="ECO:0000256" key="8">
    <source>
        <dbReference type="ARBA" id="ARBA00023239"/>
    </source>
</evidence>
<proteinExistence type="inferred from homology"/>
<dbReference type="GO" id="GO:0008270">
    <property type="term" value="F:zinc ion binding"/>
    <property type="evidence" value="ECO:0007669"/>
    <property type="project" value="UniProtKB-UniRule"/>
</dbReference>
<feature type="domain" description="Alpha-carbonic anhydrase" evidence="11">
    <location>
        <begin position="58"/>
        <end position="277"/>
    </location>
</feature>
<dbReference type="PROSITE" id="PS00162">
    <property type="entry name" value="ALPHA_CA_1"/>
    <property type="match status" value="1"/>
</dbReference>
<dbReference type="EMBL" id="QRGR01000021">
    <property type="protein sequence ID" value="RDV13659.1"/>
    <property type="molecule type" value="Genomic_DNA"/>
</dbReference>
<keyword evidence="13" id="KW-1185">Reference proteome</keyword>
<dbReference type="InterPro" id="IPR036398">
    <property type="entry name" value="CA_dom_sf"/>
</dbReference>
<evidence type="ECO:0000313" key="13">
    <source>
        <dbReference type="Proteomes" id="UP000256708"/>
    </source>
</evidence>
<evidence type="ECO:0000256" key="9">
    <source>
        <dbReference type="ARBA" id="ARBA00048348"/>
    </source>
</evidence>
<dbReference type="InterPro" id="IPR041891">
    <property type="entry name" value="Alpha_CA_prokaryot-like"/>
</dbReference>
<feature type="chain" id="PRO_5025098106" description="Carbonic anhydrase" evidence="10">
    <location>
        <begin position="34"/>
        <end position="278"/>
    </location>
</feature>
<evidence type="ECO:0000256" key="7">
    <source>
        <dbReference type="ARBA" id="ARBA00022833"/>
    </source>
</evidence>
<dbReference type="PANTHER" id="PTHR18952">
    <property type="entry name" value="CARBONIC ANHYDRASE"/>
    <property type="match status" value="1"/>
</dbReference>
<dbReference type="SUPFAM" id="SSF51069">
    <property type="entry name" value="Carbonic anhydrase"/>
    <property type="match status" value="1"/>
</dbReference>
<accession>A0A3D8L8C3</accession>
<gene>
    <name evidence="12" type="ORF">DXT99_17955</name>
</gene>
<dbReference type="SMART" id="SM01057">
    <property type="entry name" value="Carb_anhydrase"/>
    <property type="match status" value="1"/>
</dbReference>